<protein>
    <submittedName>
        <fullName evidence="2">Uncharacterized protein</fullName>
    </submittedName>
</protein>
<accession>A0ABN0R6N2</accession>
<reference evidence="2 3" key="1">
    <citation type="submission" date="2014-01" db="EMBL/GenBank/DDBJ databases">
        <authorList>
            <person name="Dobos K."/>
            <person name="Lenaerts A."/>
            <person name="Ordway D."/>
            <person name="DeGroote M.A."/>
            <person name="Parker T."/>
            <person name="Sizemore C."/>
            <person name="Tallon L.J."/>
            <person name="Sadzewicz L.K."/>
            <person name="Sengamalay N."/>
            <person name="Fraser C.M."/>
            <person name="Hine E."/>
            <person name="Shefchek K.A."/>
            <person name="Das S.P."/>
            <person name="Tettelin H."/>
        </authorList>
    </citation>
    <scope>NUCLEOTIDE SEQUENCE [LARGE SCALE GENOMIC DNA]</scope>
    <source>
        <strain evidence="2 3">Harvey</strain>
    </source>
</reference>
<feature type="compositionally biased region" description="Polar residues" evidence="1">
    <location>
        <begin position="39"/>
        <end position="54"/>
    </location>
</feature>
<comment type="caution">
    <text evidence="2">The sequence shown here is derived from an EMBL/GenBank/DDBJ whole genome shotgun (WGS) entry which is preliminary data.</text>
</comment>
<evidence type="ECO:0000313" key="2">
    <source>
        <dbReference type="EMBL" id="EUA92841.1"/>
    </source>
</evidence>
<sequence>MILLGVCARAPLVQRPDRARPTSPAVPLPKPWWAHSETAGGSATASVRGTQRTVTDPIRAGHTAHPSSG</sequence>
<evidence type="ECO:0000256" key="1">
    <source>
        <dbReference type="SAM" id="MobiDB-lite"/>
    </source>
</evidence>
<dbReference type="Proteomes" id="UP000020681">
    <property type="component" value="Unassembled WGS sequence"/>
</dbReference>
<feature type="region of interest" description="Disordered" evidence="1">
    <location>
        <begin position="17"/>
        <end position="69"/>
    </location>
</feature>
<evidence type="ECO:0000313" key="3">
    <source>
        <dbReference type="Proteomes" id="UP000020681"/>
    </source>
</evidence>
<name>A0ABN0R6N2_MYCUL</name>
<keyword evidence="3" id="KW-1185">Reference proteome</keyword>
<gene>
    <name evidence="2" type="ORF">I551_0693</name>
</gene>
<organism evidence="2 3">
    <name type="scientific">Mycobacterium ulcerans str. Harvey</name>
    <dbReference type="NCBI Taxonomy" id="1299332"/>
    <lineage>
        <taxon>Bacteria</taxon>
        <taxon>Bacillati</taxon>
        <taxon>Actinomycetota</taxon>
        <taxon>Actinomycetes</taxon>
        <taxon>Mycobacteriales</taxon>
        <taxon>Mycobacteriaceae</taxon>
        <taxon>Mycobacterium</taxon>
        <taxon>Mycobacterium ulcerans group</taxon>
    </lineage>
</organism>
<proteinExistence type="predicted"/>
<dbReference type="EMBL" id="JAOL01000071">
    <property type="protein sequence ID" value="EUA92841.1"/>
    <property type="molecule type" value="Genomic_DNA"/>
</dbReference>